<dbReference type="Pfam" id="PF21338">
    <property type="entry name" value="Top1B_N_bact"/>
    <property type="match status" value="1"/>
</dbReference>
<feature type="domain" description="DNA topoisomerase IB N-terminal" evidence="9">
    <location>
        <begin position="42"/>
        <end position="90"/>
    </location>
</feature>
<evidence type="ECO:0000256" key="2">
    <source>
        <dbReference type="ARBA" id="ARBA00006645"/>
    </source>
</evidence>
<evidence type="ECO:0000256" key="1">
    <source>
        <dbReference type="ARBA" id="ARBA00000213"/>
    </source>
</evidence>
<dbReference type="InterPro" id="IPR011010">
    <property type="entry name" value="DNA_brk_join_enz"/>
</dbReference>
<keyword evidence="11" id="KW-1185">Reference proteome</keyword>
<comment type="similarity">
    <text evidence="2">Belongs to the type IB topoisomerase family.</text>
</comment>
<evidence type="ECO:0000313" key="11">
    <source>
        <dbReference type="Proteomes" id="UP000240739"/>
    </source>
</evidence>
<dbReference type="Gene3D" id="1.10.132.120">
    <property type="match status" value="1"/>
</dbReference>
<gene>
    <name evidence="10" type="ORF">C7Y72_21725</name>
</gene>
<dbReference type="InterPro" id="IPR013500">
    <property type="entry name" value="TopoI_cat_euk"/>
</dbReference>
<dbReference type="InterPro" id="IPR001631">
    <property type="entry name" value="TopoI"/>
</dbReference>
<keyword evidence="4" id="KW-0799">Topoisomerase</keyword>
<keyword evidence="5" id="KW-0238">DNA-binding</keyword>
<dbReference type="OrthoDB" id="9778962at2"/>
<sequence>MRHPGAGHALAVPPSSAPTRRPRVRRSDPSGPGWRLRRRGRGFELLDQRGRRIRGTEHRDRVRALAIPPAWKDVWVCPDPQGHVQATGTDAAGRRQYRYHPDHVARRSRAKFDCTARFARSLPDLRARVDADIAGDDRDEATVLACVVRLLDRGFFRVGTETYAAKNRTFGLTTLEKRHVQIAHDDVLVFDYTAKHGRRRVQNVVDARAAEIVGTLRRRRSGGDRLFAHRDATGWHPVRAEAVNAYIREATGLDDVSAKAFRTWNATVLAAVAVSIAEPAAGTSRRAQERVMKRAADEVARYLGNTPAVCRSSYIDPRVFDRWTAGETVAEAVLDLAALPDPGVLATHGSIEAAVLDLLGG</sequence>
<feature type="domain" description="DNA topoisomerase I catalytic core eukaryotic-type" evidence="8">
    <location>
        <begin position="107"/>
        <end position="311"/>
    </location>
</feature>
<dbReference type="SUPFAM" id="SSF55869">
    <property type="entry name" value="DNA topoisomerase I domain"/>
    <property type="match status" value="1"/>
</dbReference>
<protein>
    <recommendedName>
        <fullName evidence="3">DNA topoisomerase</fullName>
        <ecNumber evidence="3">5.6.2.1</ecNumber>
    </recommendedName>
</protein>
<dbReference type="RefSeq" id="WP_107571299.1">
    <property type="nucleotide sequence ID" value="NZ_PYYB01000005.1"/>
</dbReference>
<dbReference type="GO" id="GO:0003917">
    <property type="term" value="F:DNA topoisomerase type I (single strand cut, ATP-independent) activity"/>
    <property type="evidence" value="ECO:0007669"/>
    <property type="project" value="UniProtKB-EC"/>
</dbReference>
<reference evidence="10 11" key="1">
    <citation type="submission" date="2018-03" db="EMBL/GenBank/DDBJ databases">
        <title>Aquarubrobacter algicola gen. nov., sp. nov., a novel actinobacterium isolated from shallow eutrophic lake during the end of cyanobacterial harmful algal blooms.</title>
        <authorList>
            <person name="Chun S.J."/>
        </authorList>
    </citation>
    <scope>NUCLEOTIDE SEQUENCE [LARGE SCALE GENOMIC DNA]</scope>
    <source>
        <strain evidence="10 11">Seoho-28</strain>
    </source>
</reference>
<keyword evidence="6 10" id="KW-0413">Isomerase</keyword>
<dbReference type="GO" id="GO:0006265">
    <property type="term" value="P:DNA topological change"/>
    <property type="evidence" value="ECO:0007669"/>
    <property type="project" value="InterPro"/>
</dbReference>
<dbReference type="Gene3D" id="3.90.15.10">
    <property type="entry name" value="Topoisomerase I, Chain A, domain 3"/>
    <property type="match status" value="1"/>
</dbReference>
<dbReference type="SUPFAM" id="SSF56349">
    <property type="entry name" value="DNA breaking-rejoining enzymes"/>
    <property type="match status" value="1"/>
</dbReference>
<evidence type="ECO:0000256" key="5">
    <source>
        <dbReference type="ARBA" id="ARBA00023125"/>
    </source>
</evidence>
<organism evidence="10 11">
    <name type="scientific">Paraconexibacter algicola</name>
    <dbReference type="NCBI Taxonomy" id="2133960"/>
    <lineage>
        <taxon>Bacteria</taxon>
        <taxon>Bacillati</taxon>
        <taxon>Actinomycetota</taxon>
        <taxon>Thermoleophilia</taxon>
        <taxon>Solirubrobacterales</taxon>
        <taxon>Paraconexibacteraceae</taxon>
        <taxon>Paraconexibacter</taxon>
    </lineage>
</organism>
<evidence type="ECO:0000256" key="3">
    <source>
        <dbReference type="ARBA" id="ARBA00012891"/>
    </source>
</evidence>
<dbReference type="Gene3D" id="3.30.66.10">
    <property type="entry name" value="DNA topoisomerase I domain"/>
    <property type="match status" value="1"/>
</dbReference>
<accession>A0A2T4UBR7</accession>
<dbReference type="GO" id="GO:0003677">
    <property type="term" value="F:DNA binding"/>
    <property type="evidence" value="ECO:0007669"/>
    <property type="project" value="UniProtKB-KW"/>
</dbReference>
<evidence type="ECO:0000259" key="8">
    <source>
        <dbReference type="Pfam" id="PF01028"/>
    </source>
</evidence>
<evidence type="ECO:0000256" key="4">
    <source>
        <dbReference type="ARBA" id="ARBA00023029"/>
    </source>
</evidence>
<dbReference type="EC" id="5.6.2.1" evidence="3"/>
<name>A0A2T4UBR7_9ACTN</name>
<evidence type="ECO:0000313" key="10">
    <source>
        <dbReference type="EMBL" id="PTL54357.1"/>
    </source>
</evidence>
<dbReference type="Proteomes" id="UP000240739">
    <property type="component" value="Unassembled WGS sequence"/>
</dbReference>
<feature type="region of interest" description="Disordered" evidence="7">
    <location>
        <begin position="1"/>
        <end position="36"/>
    </location>
</feature>
<dbReference type="InterPro" id="IPR014711">
    <property type="entry name" value="TopoI_cat_a-hlx-sub_euk"/>
</dbReference>
<proteinExistence type="inferred from homology"/>
<dbReference type="PROSITE" id="PS52038">
    <property type="entry name" value="TOPO_IB_2"/>
    <property type="match status" value="1"/>
</dbReference>
<evidence type="ECO:0000259" key="9">
    <source>
        <dbReference type="Pfam" id="PF21338"/>
    </source>
</evidence>
<evidence type="ECO:0000256" key="6">
    <source>
        <dbReference type="ARBA" id="ARBA00023235"/>
    </source>
</evidence>
<dbReference type="PRINTS" id="PR00416">
    <property type="entry name" value="EUTPISMRASEI"/>
</dbReference>
<dbReference type="InterPro" id="IPR035447">
    <property type="entry name" value="DNA_topo_I_N_sf"/>
</dbReference>
<evidence type="ECO:0000256" key="7">
    <source>
        <dbReference type="SAM" id="MobiDB-lite"/>
    </source>
</evidence>
<dbReference type="InterPro" id="IPR049331">
    <property type="entry name" value="Top1B_N_bact"/>
</dbReference>
<comment type="catalytic activity">
    <reaction evidence="1">
        <text>ATP-independent breakage of single-stranded DNA, followed by passage and rejoining.</text>
        <dbReference type="EC" id="5.6.2.1"/>
    </reaction>
</comment>
<dbReference type="Pfam" id="PF01028">
    <property type="entry name" value="Topoisom_I"/>
    <property type="match status" value="1"/>
</dbReference>
<dbReference type="EMBL" id="PYYB01000005">
    <property type="protein sequence ID" value="PTL54357.1"/>
    <property type="molecule type" value="Genomic_DNA"/>
</dbReference>
<comment type="caution">
    <text evidence="10">The sequence shown here is derived from an EMBL/GenBank/DDBJ whole genome shotgun (WGS) entry which is preliminary data.</text>
</comment>
<dbReference type="AlphaFoldDB" id="A0A2T4UBR7"/>